<reference evidence="1" key="1">
    <citation type="submission" date="2021-03" db="EMBL/GenBank/DDBJ databases">
        <title>Draft genome sequence of rust myrtle Austropuccinia psidii MF-1, a brazilian biotype.</title>
        <authorList>
            <person name="Quecine M.C."/>
            <person name="Pachon D.M.R."/>
            <person name="Bonatelli M.L."/>
            <person name="Correr F.H."/>
            <person name="Franceschini L.M."/>
            <person name="Leite T.F."/>
            <person name="Margarido G.R.A."/>
            <person name="Almeida C.A."/>
            <person name="Ferrarezi J.A."/>
            <person name="Labate C.A."/>
        </authorList>
    </citation>
    <scope>NUCLEOTIDE SEQUENCE</scope>
    <source>
        <strain evidence="1">MF-1</strain>
    </source>
</reference>
<accession>A0A9Q3FJE8</accession>
<dbReference type="EMBL" id="AVOT02042991">
    <property type="protein sequence ID" value="MBW0538416.1"/>
    <property type="molecule type" value="Genomic_DNA"/>
</dbReference>
<keyword evidence="2" id="KW-1185">Reference proteome</keyword>
<gene>
    <name evidence="1" type="ORF">O181_078131</name>
</gene>
<evidence type="ECO:0008006" key="3">
    <source>
        <dbReference type="Google" id="ProtNLM"/>
    </source>
</evidence>
<dbReference type="OrthoDB" id="2506111at2759"/>
<dbReference type="AlphaFoldDB" id="A0A9Q3FJE8"/>
<dbReference type="Proteomes" id="UP000765509">
    <property type="component" value="Unassembled WGS sequence"/>
</dbReference>
<comment type="caution">
    <text evidence="1">The sequence shown here is derived from an EMBL/GenBank/DDBJ whole genome shotgun (WGS) entry which is preliminary data.</text>
</comment>
<evidence type="ECO:0000313" key="2">
    <source>
        <dbReference type="Proteomes" id="UP000765509"/>
    </source>
</evidence>
<protein>
    <recommendedName>
        <fullName evidence="3">DUF4939 domain-containing protein</fullName>
    </recommendedName>
</protein>
<organism evidence="1 2">
    <name type="scientific">Austropuccinia psidii MF-1</name>
    <dbReference type="NCBI Taxonomy" id="1389203"/>
    <lineage>
        <taxon>Eukaryota</taxon>
        <taxon>Fungi</taxon>
        <taxon>Dikarya</taxon>
        <taxon>Basidiomycota</taxon>
        <taxon>Pucciniomycotina</taxon>
        <taxon>Pucciniomycetes</taxon>
        <taxon>Pucciniales</taxon>
        <taxon>Sphaerophragmiaceae</taxon>
        <taxon>Austropuccinia</taxon>
    </lineage>
</organism>
<name>A0A9Q3FJE8_9BASI</name>
<sequence length="116" mass="13848">MQQMIQILASLQENLSSKASKPPAFKTPFQKEPELSYGTQPFKVKRLTGSCQLIFHIDKANFSEDKKKIVYYTSFLIRRAEKWIENYHLNLINQDPNYRIHKWELHESHLFDLFMT</sequence>
<proteinExistence type="predicted"/>
<evidence type="ECO:0000313" key="1">
    <source>
        <dbReference type="EMBL" id="MBW0538416.1"/>
    </source>
</evidence>